<evidence type="ECO:0000256" key="3">
    <source>
        <dbReference type="ARBA" id="ARBA00023002"/>
    </source>
</evidence>
<dbReference type="EMBL" id="CAFBMX010000007">
    <property type="protein sequence ID" value="CAB4936895.1"/>
    <property type="molecule type" value="Genomic_DNA"/>
</dbReference>
<dbReference type="Gene3D" id="1.10.1040.10">
    <property type="entry name" value="N-(1-d-carboxylethyl)-l-norvaline Dehydrogenase, domain 2"/>
    <property type="match status" value="1"/>
</dbReference>
<evidence type="ECO:0000256" key="2">
    <source>
        <dbReference type="ARBA" id="ARBA00022679"/>
    </source>
</evidence>
<dbReference type="SUPFAM" id="SSF51735">
    <property type="entry name" value="NAD(P)-binding Rossmann-fold domains"/>
    <property type="match status" value="1"/>
</dbReference>
<proteinExistence type="inferred from homology"/>
<feature type="domain" description="Phospholipid/glycerol acyltransferase" evidence="5">
    <location>
        <begin position="51"/>
        <end position="164"/>
    </location>
</feature>
<dbReference type="AlphaFoldDB" id="A0A6J7J108"/>
<dbReference type="InterPro" id="IPR011128">
    <property type="entry name" value="G3P_DH_NAD-dep_N"/>
</dbReference>
<evidence type="ECO:0000259" key="5">
    <source>
        <dbReference type="SMART" id="SM00563"/>
    </source>
</evidence>
<keyword evidence="3" id="KW-0560">Oxidoreductase</keyword>
<accession>A0A6J7J108</accession>
<evidence type="ECO:0000256" key="1">
    <source>
        <dbReference type="ARBA" id="ARBA00011009"/>
    </source>
</evidence>
<dbReference type="InterPro" id="IPR013328">
    <property type="entry name" value="6PGD_dom2"/>
</dbReference>
<dbReference type="InterPro" id="IPR006168">
    <property type="entry name" value="G3P_DH_NAD-dep"/>
</dbReference>
<dbReference type="GO" id="GO:0046168">
    <property type="term" value="P:glycerol-3-phosphate catabolic process"/>
    <property type="evidence" value="ECO:0007669"/>
    <property type="project" value="InterPro"/>
</dbReference>
<dbReference type="GO" id="GO:0051287">
    <property type="term" value="F:NAD binding"/>
    <property type="evidence" value="ECO:0007669"/>
    <property type="project" value="InterPro"/>
</dbReference>
<dbReference type="CDD" id="cd07989">
    <property type="entry name" value="LPLAT_AGPAT-like"/>
    <property type="match status" value="1"/>
</dbReference>
<dbReference type="InterPro" id="IPR002123">
    <property type="entry name" value="Plipid/glycerol_acylTrfase"/>
</dbReference>
<evidence type="ECO:0000313" key="6">
    <source>
        <dbReference type="EMBL" id="CAB4936895.1"/>
    </source>
</evidence>
<protein>
    <submittedName>
        <fullName evidence="6">Unannotated protein</fullName>
    </submittedName>
</protein>
<dbReference type="Pfam" id="PF07479">
    <property type="entry name" value="NAD_Gly3P_dh_C"/>
    <property type="match status" value="1"/>
</dbReference>
<gene>
    <name evidence="6" type="ORF">UFOPK3674_01541</name>
</gene>
<reference evidence="6" key="1">
    <citation type="submission" date="2020-05" db="EMBL/GenBank/DDBJ databases">
        <authorList>
            <person name="Chiriac C."/>
            <person name="Salcher M."/>
            <person name="Ghai R."/>
            <person name="Kavagutti S V."/>
        </authorList>
    </citation>
    <scope>NUCLEOTIDE SEQUENCE</scope>
</reference>
<dbReference type="Pfam" id="PF01210">
    <property type="entry name" value="NAD_Gly3P_dh_N"/>
    <property type="match status" value="1"/>
</dbReference>
<dbReference type="SMART" id="SM00563">
    <property type="entry name" value="PlsC"/>
    <property type="match status" value="1"/>
</dbReference>
<dbReference type="PRINTS" id="PR00077">
    <property type="entry name" value="GPDHDRGNASE"/>
</dbReference>
<dbReference type="GO" id="GO:0006654">
    <property type="term" value="P:phosphatidic acid biosynthetic process"/>
    <property type="evidence" value="ECO:0007669"/>
    <property type="project" value="TreeGrafter"/>
</dbReference>
<organism evidence="6">
    <name type="scientific">freshwater metagenome</name>
    <dbReference type="NCBI Taxonomy" id="449393"/>
    <lineage>
        <taxon>unclassified sequences</taxon>
        <taxon>metagenomes</taxon>
        <taxon>ecological metagenomes</taxon>
    </lineage>
</organism>
<evidence type="ECO:0000256" key="4">
    <source>
        <dbReference type="ARBA" id="ARBA00023315"/>
    </source>
</evidence>
<dbReference type="Gene3D" id="3.40.50.720">
    <property type="entry name" value="NAD(P)-binding Rossmann-like Domain"/>
    <property type="match status" value="1"/>
</dbReference>
<dbReference type="InterPro" id="IPR008927">
    <property type="entry name" value="6-PGluconate_DH-like_C_sf"/>
</dbReference>
<dbReference type="InterPro" id="IPR036291">
    <property type="entry name" value="NAD(P)-bd_dom_sf"/>
</dbReference>
<dbReference type="Pfam" id="PF01553">
    <property type="entry name" value="Acyltransferase"/>
    <property type="match status" value="1"/>
</dbReference>
<dbReference type="SUPFAM" id="SSF69593">
    <property type="entry name" value="Glycerol-3-phosphate (1)-acyltransferase"/>
    <property type="match status" value="1"/>
</dbReference>
<dbReference type="PANTHER" id="PTHR10434">
    <property type="entry name" value="1-ACYL-SN-GLYCEROL-3-PHOSPHATE ACYLTRANSFERASE"/>
    <property type="match status" value="1"/>
</dbReference>
<name>A0A6J7J108_9ZZZZ</name>
<keyword evidence="4" id="KW-0012">Acyltransferase</keyword>
<dbReference type="PANTHER" id="PTHR10434:SF11">
    <property type="entry name" value="1-ACYL-SN-GLYCEROL-3-PHOSPHATE ACYLTRANSFERASE"/>
    <property type="match status" value="1"/>
</dbReference>
<dbReference type="GO" id="GO:0016616">
    <property type="term" value="F:oxidoreductase activity, acting on the CH-OH group of donors, NAD or NADP as acceptor"/>
    <property type="evidence" value="ECO:0007669"/>
    <property type="project" value="InterPro"/>
</dbReference>
<dbReference type="GO" id="GO:0003841">
    <property type="term" value="F:1-acylglycerol-3-phosphate O-acyltransferase activity"/>
    <property type="evidence" value="ECO:0007669"/>
    <property type="project" value="TreeGrafter"/>
</dbReference>
<comment type="similarity">
    <text evidence="1">Belongs to the NAD-dependent glycerol-3-phosphate dehydrogenase family.</text>
</comment>
<keyword evidence="2" id="KW-0808">Transferase</keyword>
<dbReference type="GO" id="GO:0005975">
    <property type="term" value="P:carbohydrate metabolic process"/>
    <property type="evidence" value="ECO:0007669"/>
    <property type="project" value="InterPro"/>
</dbReference>
<dbReference type="SUPFAM" id="SSF48179">
    <property type="entry name" value="6-phosphogluconate dehydrogenase C-terminal domain-like"/>
    <property type="match status" value="1"/>
</dbReference>
<dbReference type="InterPro" id="IPR006109">
    <property type="entry name" value="G3P_DH_NAD-dep_C"/>
</dbReference>
<sequence length="552" mass="57811">MDKAELLRRAGERGVNPVVYRLARAALIPFFKVYFRLHADGREHLPKTGGVIFAPNHRSFLDPFVIAASQRRPVYFVAKRELFRKSRLQAWFLNAVGAFPIDRGSGDAASMDTAKAILARGDCVMIFPEGTRVRPGPLGHPRRGMGRLALECGVPIVPIAVHGTDDIRTGWKIRPHKVRVRFGSPLTFPQTDTPSPGLAKTVTDRVWPCVELQWEAYGGIAPLRRIAVIGAGSWGTSLAVALARSGIAVELGCRTADQARVLAEARENRQYLPGVELPPGVEVQRAHEIDPSGVDLVCLAVPASALPGVMAEIGDRLTERSSLLVMSKGLVAPGGELPTAFCAARASGRPVSCLGGPAHAADALTHGASIVLASADVQILAQLRRAFADARFDVETSRDVLGVDLAGVAKNAAVLAAATAAVSGPNASGSAAGKVFSEVAAYASALGADPRSWSGLAGAGDLVASVVAAGGRNRRAGEMLARGVPAGDVRPALGQVAEALDTLPLLAAAMRRERIASPAVDELARVVAGDGTAAAFAEHVTRPRRIVGARVV</sequence>